<evidence type="ECO:0000313" key="1">
    <source>
        <dbReference type="Proteomes" id="UP000887565"/>
    </source>
</evidence>
<sequence>MGDVGAVGGSNMALGRSEVAHDVAGSTSIRCGGGSRTLNNAFGKFFKASKHFWIWASCFNGLI</sequence>
<reference evidence="2" key="1">
    <citation type="submission" date="2022-11" db="UniProtKB">
        <authorList>
            <consortium name="WormBaseParasite"/>
        </authorList>
    </citation>
    <scope>IDENTIFICATION</scope>
</reference>
<accession>A0A915KRN9</accession>
<organism evidence="1 2">
    <name type="scientific">Romanomermis culicivorax</name>
    <name type="common">Nematode worm</name>
    <dbReference type="NCBI Taxonomy" id="13658"/>
    <lineage>
        <taxon>Eukaryota</taxon>
        <taxon>Metazoa</taxon>
        <taxon>Ecdysozoa</taxon>
        <taxon>Nematoda</taxon>
        <taxon>Enoplea</taxon>
        <taxon>Dorylaimia</taxon>
        <taxon>Mermithida</taxon>
        <taxon>Mermithoidea</taxon>
        <taxon>Mermithidae</taxon>
        <taxon>Romanomermis</taxon>
    </lineage>
</organism>
<evidence type="ECO:0000313" key="2">
    <source>
        <dbReference type="WBParaSite" id="nRc.2.0.1.t41144-RA"/>
    </source>
</evidence>
<keyword evidence="1" id="KW-1185">Reference proteome</keyword>
<dbReference type="AlphaFoldDB" id="A0A915KRN9"/>
<dbReference type="Proteomes" id="UP000887565">
    <property type="component" value="Unplaced"/>
</dbReference>
<protein>
    <submittedName>
        <fullName evidence="2">Uncharacterized protein</fullName>
    </submittedName>
</protein>
<name>A0A915KRN9_ROMCU</name>
<proteinExistence type="predicted"/>
<dbReference type="WBParaSite" id="nRc.2.0.1.t41144-RA">
    <property type="protein sequence ID" value="nRc.2.0.1.t41144-RA"/>
    <property type="gene ID" value="nRc.2.0.1.g41144"/>
</dbReference>